<protein>
    <submittedName>
        <fullName evidence="1">Uncharacterized protein</fullName>
    </submittedName>
</protein>
<gene>
    <name evidence="1" type="ORF">OAUR00152_LOCUS20588</name>
</gene>
<organism evidence="1">
    <name type="scientific">Odontella aurita</name>
    <dbReference type="NCBI Taxonomy" id="265563"/>
    <lineage>
        <taxon>Eukaryota</taxon>
        <taxon>Sar</taxon>
        <taxon>Stramenopiles</taxon>
        <taxon>Ochrophyta</taxon>
        <taxon>Bacillariophyta</taxon>
        <taxon>Mediophyceae</taxon>
        <taxon>Biddulphiophycidae</taxon>
        <taxon>Eupodiscales</taxon>
        <taxon>Odontellaceae</taxon>
        <taxon>Odontella</taxon>
    </lineage>
</organism>
<evidence type="ECO:0000313" key="1">
    <source>
        <dbReference type="EMBL" id="CAE2249565.1"/>
    </source>
</evidence>
<accession>A0A7S4MWP6</accession>
<dbReference type="EMBL" id="HBKQ01030279">
    <property type="protein sequence ID" value="CAE2249565.1"/>
    <property type="molecule type" value="Transcribed_RNA"/>
</dbReference>
<name>A0A7S4MWP6_9STRA</name>
<proteinExistence type="predicted"/>
<sequence length="105" mass="11631">MVVIQLCEGRGSFLKIIPRCTMLKKRGSLVAWHTHCFVSKCPVSNASVGQKKGHFAPIFDEDHFHDPPLGLGATYSPPPLGVSIFSFLHLILPESLQSTPRFVCR</sequence>
<reference evidence="1" key="1">
    <citation type="submission" date="2021-01" db="EMBL/GenBank/DDBJ databases">
        <authorList>
            <person name="Corre E."/>
            <person name="Pelletier E."/>
            <person name="Niang G."/>
            <person name="Scheremetjew M."/>
            <person name="Finn R."/>
            <person name="Kale V."/>
            <person name="Holt S."/>
            <person name="Cochrane G."/>
            <person name="Meng A."/>
            <person name="Brown T."/>
            <person name="Cohen L."/>
        </authorList>
    </citation>
    <scope>NUCLEOTIDE SEQUENCE</scope>
    <source>
        <strain evidence="1">Isolate 1302-5</strain>
    </source>
</reference>
<dbReference type="AlphaFoldDB" id="A0A7S4MWP6"/>